<accession>A0A923E3V9</accession>
<gene>
    <name evidence="7" type="ORF">HD592_002141</name>
</gene>
<dbReference type="EMBL" id="JACHMK010000001">
    <property type="protein sequence ID" value="MBB6335576.1"/>
    <property type="molecule type" value="Genomic_DNA"/>
</dbReference>
<evidence type="ECO:0000256" key="1">
    <source>
        <dbReference type="ARBA" id="ARBA00004141"/>
    </source>
</evidence>
<evidence type="ECO:0000256" key="4">
    <source>
        <dbReference type="ARBA" id="ARBA00023136"/>
    </source>
</evidence>
<dbReference type="GO" id="GO:0016020">
    <property type="term" value="C:membrane"/>
    <property type="evidence" value="ECO:0007669"/>
    <property type="project" value="UniProtKB-SubCell"/>
</dbReference>
<feature type="transmembrane region" description="Helical" evidence="5">
    <location>
        <begin position="75"/>
        <end position="97"/>
    </location>
</feature>
<feature type="domain" description="GtrA/DPMS transmembrane" evidence="6">
    <location>
        <begin position="20"/>
        <end position="131"/>
    </location>
</feature>
<reference evidence="7" key="1">
    <citation type="submission" date="2020-08" db="EMBL/GenBank/DDBJ databases">
        <title>Sequencing the genomes of 1000 actinobacteria strains.</title>
        <authorList>
            <person name="Klenk H.-P."/>
        </authorList>
    </citation>
    <scope>NUCLEOTIDE SEQUENCE</scope>
    <source>
        <strain evidence="7">DSM 10695</strain>
    </source>
</reference>
<evidence type="ECO:0000256" key="3">
    <source>
        <dbReference type="ARBA" id="ARBA00022989"/>
    </source>
</evidence>
<dbReference type="Proteomes" id="UP000617426">
    <property type="component" value="Unassembled WGS sequence"/>
</dbReference>
<evidence type="ECO:0000259" key="6">
    <source>
        <dbReference type="Pfam" id="PF04138"/>
    </source>
</evidence>
<evidence type="ECO:0000256" key="2">
    <source>
        <dbReference type="ARBA" id="ARBA00022692"/>
    </source>
</evidence>
<dbReference type="AlphaFoldDB" id="A0A923E3V9"/>
<feature type="transmembrane region" description="Helical" evidence="5">
    <location>
        <begin position="42"/>
        <end position="63"/>
    </location>
</feature>
<dbReference type="InterPro" id="IPR007267">
    <property type="entry name" value="GtrA_DPMS_TM"/>
</dbReference>
<proteinExistence type="predicted"/>
<keyword evidence="4 5" id="KW-0472">Membrane</keyword>
<comment type="caution">
    <text evidence="7">The sequence shown here is derived from an EMBL/GenBank/DDBJ whole genome shotgun (WGS) entry which is preliminary data.</text>
</comment>
<dbReference type="GO" id="GO:0000271">
    <property type="term" value="P:polysaccharide biosynthetic process"/>
    <property type="evidence" value="ECO:0007669"/>
    <property type="project" value="InterPro"/>
</dbReference>
<name>A0A923E3V9_9ACTO</name>
<comment type="subcellular location">
    <subcellularLocation>
        <location evidence="1">Membrane</location>
        <topology evidence="1">Multi-pass membrane protein</topology>
    </subcellularLocation>
</comment>
<evidence type="ECO:0000256" key="5">
    <source>
        <dbReference type="SAM" id="Phobius"/>
    </source>
</evidence>
<dbReference type="RefSeq" id="WP_184454023.1">
    <property type="nucleotide sequence ID" value="NZ_JACHMK010000001.1"/>
</dbReference>
<evidence type="ECO:0000313" key="8">
    <source>
        <dbReference type="Proteomes" id="UP000617426"/>
    </source>
</evidence>
<keyword evidence="2 5" id="KW-0812">Transmembrane</keyword>
<keyword evidence="8" id="KW-1185">Reference proteome</keyword>
<feature type="transmembrane region" description="Helical" evidence="5">
    <location>
        <begin position="103"/>
        <end position="124"/>
    </location>
</feature>
<protein>
    <submittedName>
        <fullName evidence="7">Flippase GtrA</fullName>
    </submittedName>
</protein>
<sequence length="159" mass="17476">MTTTRPALVALLARFGRQLRYLASSLSSTTLDYLMLLALNRLVGGLLLPVVCARITSCTMNYLLNRRVFDKQGALIATALKYAVWEATIMFTAYAVIRGMVPLGLALWIASILANSSLFALNYLGQRYLVFGDRELVVTDLARLRSALPSFGQARVAQA</sequence>
<evidence type="ECO:0000313" key="7">
    <source>
        <dbReference type="EMBL" id="MBB6335576.1"/>
    </source>
</evidence>
<dbReference type="Pfam" id="PF04138">
    <property type="entry name" value="GtrA_DPMS_TM"/>
    <property type="match status" value="1"/>
</dbReference>
<organism evidence="7 8">
    <name type="scientific">Schaalia hyovaginalis</name>
    <dbReference type="NCBI Taxonomy" id="29316"/>
    <lineage>
        <taxon>Bacteria</taxon>
        <taxon>Bacillati</taxon>
        <taxon>Actinomycetota</taxon>
        <taxon>Actinomycetes</taxon>
        <taxon>Actinomycetales</taxon>
        <taxon>Actinomycetaceae</taxon>
        <taxon>Schaalia</taxon>
    </lineage>
</organism>
<keyword evidence="3 5" id="KW-1133">Transmembrane helix</keyword>